<dbReference type="InterPro" id="IPR028098">
    <property type="entry name" value="Glyco_trans_4-like_N"/>
</dbReference>
<feature type="domain" description="Glycosyl transferase family 1" evidence="2">
    <location>
        <begin position="180"/>
        <end position="354"/>
    </location>
</feature>
<proteinExistence type="predicted"/>
<dbReference type="InterPro" id="IPR001296">
    <property type="entry name" value="Glyco_trans_1"/>
</dbReference>
<dbReference type="RefSeq" id="WP_210037551.1">
    <property type="nucleotide sequence ID" value="NZ_JBHLVU010000004.1"/>
</dbReference>
<dbReference type="Proteomes" id="UP001519887">
    <property type="component" value="Unassembled WGS sequence"/>
</dbReference>
<dbReference type="Pfam" id="PF00534">
    <property type="entry name" value="Glycos_transf_1"/>
    <property type="match status" value="1"/>
</dbReference>
<gene>
    <name evidence="4" type="ORF">K0U00_09380</name>
</gene>
<organism evidence="4 5">
    <name type="scientific">Paenibacillus sepulcri</name>
    <dbReference type="NCBI Taxonomy" id="359917"/>
    <lineage>
        <taxon>Bacteria</taxon>
        <taxon>Bacillati</taxon>
        <taxon>Bacillota</taxon>
        <taxon>Bacilli</taxon>
        <taxon>Bacillales</taxon>
        <taxon>Paenibacillaceae</taxon>
        <taxon>Paenibacillus</taxon>
    </lineage>
</organism>
<feature type="region of interest" description="Disordered" evidence="1">
    <location>
        <begin position="379"/>
        <end position="418"/>
    </location>
</feature>
<reference evidence="4 5" key="1">
    <citation type="submission" date="2021-07" db="EMBL/GenBank/DDBJ databases">
        <title>Paenibacillus radiodurans sp. nov., isolated from the southeastern edge of Tengger Desert.</title>
        <authorList>
            <person name="Zhang G."/>
        </authorList>
    </citation>
    <scope>NUCLEOTIDE SEQUENCE [LARGE SCALE GENOMIC DNA]</scope>
    <source>
        <strain evidence="4 5">CCM 7311</strain>
    </source>
</reference>
<accession>A0ABS7C022</accession>
<comment type="caution">
    <text evidence="4">The sequence shown here is derived from an EMBL/GenBank/DDBJ whole genome shotgun (WGS) entry which is preliminary data.</text>
</comment>
<sequence length="418" mass="47066">MRLAFVCTEKLPAPAVKGGAIQMMMDGVSPILAREHQLTIYSVTDELLPDLETRGSVNYIRFPREQYVTEVARSLKENAYDVVHVFNRPVNVIPFKKASPSSRFVLSLHNEMFAENKISDSDAKLCVQYVHKITTVSNYIKKTITDRVPEAKDKVEAIYSGFDPNRYFPIWTARGNSMREQLRTRYGVNNKKVILFVGRLSVKKGPHLLIQAMERVLAQHPDAVLVIVGGKWFSDNTVDDYGKSLLKLAEPYKNQVIFTQFVPADEIQNYFSMADVFVCSSQWQEPLARVHYEAMAAGVPVITTNRGGNAEVITHKDNGYIVRDYTSANSFANAINYMLTNKEEASAMAVRGRQLVDSKFTFGHVSDRLNKIYMGAYSSSPTPLSSASVSKRKSARPLRSRKNRNSAAGLKRISYRGR</sequence>
<evidence type="ECO:0000259" key="2">
    <source>
        <dbReference type="Pfam" id="PF00534"/>
    </source>
</evidence>
<evidence type="ECO:0000313" key="4">
    <source>
        <dbReference type="EMBL" id="MBW7454239.1"/>
    </source>
</evidence>
<protein>
    <submittedName>
        <fullName evidence="4">Glycosyltransferase family 4 protein</fullName>
    </submittedName>
</protein>
<dbReference type="Gene3D" id="3.40.50.2000">
    <property type="entry name" value="Glycogen Phosphorylase B"/>
    <property type="match status" value="2"/>
</dbReference>
<feature type="domain" description="Glycosyltransferase subfamily 4-like N-terminal" evidence="3">
    <location>
        <begin position="33"/>
        <end position="166"/>
    </location>
</feature>
<dbReference type="CDD" id="cd03801">
    <property type="entry name" value="GT4_PimA-like"/>
    <property type="match status" value="1"/>
</dbReference>
<dbReference type="PANTHER" id="PTHR12526:SF638">
    <property type="entry name" value="SPORE COAT PROTEIN SA"/>
    <property type="match status" value="1"/>
</dbReference>
<evidence type="ECO:0000259" key="3">
    <source>
        <dbReference type="Pfam" id="PF13439"/>
    </source>
</evidence>
<keyword evidence="5" id="KW-1185">Reference proteome</keyword>
<dbReference type="Pfam" id="PF13439">
    <property type="entry name" value="Glyco_transf_4"/>
    <property type="match status" value="1"/>
</dbReference>
<feature type="compositionally biased region" description="Low complexity" evidence="1">
    <location>
        <begin position="379"/>
        <end position="389"/>
    </location>
</feature>
<dbReference type="SUPFAM" id="SSF53756">
    <property type="entry name" value="UDP-Glycosyltransferase/glycogen phosphorylase"/>
    <property type="match status" value="1"/>
</dbReference>
<name>A0ABS7C022_9BACL</name>
<feature type="compositionally biased region" description="Basic residues" evidence="1">
    <location>
        <begin position="390"/>
        <end position="404"/>
    </location>
</feature>
<evidence type="ECO:0000313" key="5">
    <source>
        <dbReference type="Proteomes" id="UP001519887"/>
    </source>
</evidence>
<dbReference type="EMBL" id="JAHZIK010000173">
    <property type="protein sequence ID" value="MBW7454239.1"/>
    <property type="molecule type" value="Genomic_DNA"/>
</dbReference>
<dbReference type="PANTHER" id="PTHR12526">
    <property type="entry name" value="GLYCOSYLTRANSFERASE"/>
    <property type="match status" value="1"/>
</dbReference>
<evidence type="ECO:0000256" key="1">
    <source>
        <dbReference type="SAM" id="MobiDB-lite"/>
    </source>
</evidence>